<organism evidence="1 2">
    <name type="scientific">Pyrobaculum calidifontis (strain DSM 21063 / JCM 11548 / VA1)</name>
    <dbReference type="NCBI Taxonomy" id="410359"/>
    <lineage>
        <taxon>Archaea</taxon>
        <taxon>Thermoproteota</taxon>
        <taxon>Thermoprotei</taxon>
        <taxon>Thermoproteales</taxon>
        <taxon>Thermoproteaceae</taxon>
        <taxon>Pyrobaculum</taxon>
    </lineage>
</organism>
<protein>
    <submittedName>
        <fullName evidence="1">Uncharacterized protein</fullName>
    </submittedName>
</protein>
<dbReference type="Proteomes" id="UP000001431">
    <property type="component" value="Chromosome"/>
</dbReference>
<dbReference type="STRING" id="410359.Pcal_0170"/>
<evidence type="ECO:0000313" key="1">
    <source>
        <dbReference type="EMBL" id="ABO07607.1"/>
    </source>
</evidence>
<accession>A3MSJ0</accession>
<dbReference type="KEGG" id="pcl:Pcal_0170"/>
<keyword evidence="2" id="KW-1185">Reference proteome</keyword>
<reference evidence="1" key="1">
    <citation type="submission" date="2007-02" db="EMBL/GenBank/DDBJ databases">
        <title>Complete sequence of Pyrobaculum calidifontis JCM 11548.</title>
        <authorList>
            <consortium name="US DOE Joint Genome Institute"/>
            <person name="Copeland A."/>
            <person name="Lucas S."/>
            <person name="Lapidus A."/>
            <person name="Barry K."/>
            <person name="Glavina del Rio T."/>
            <person name="Dalin E."/>
            <person name="Tice H."/>
            <person name="Pitluck S."/>
            <person name="Chain P."/>
            <person name="Malfatti S."/>
            <person name="Shin M."/>
            <person name="Vergez L."/>
            <person name="Schmutz J."/>
            <person name="Larimer F."/>
            <person name="Land M."/>
            <person name="Hauser L."/>
            <person name="Kyrpides N."/>
            <person name="Mikhailova N."/>
            <person name="Cozen A.E."/>
            <person name="Fitz-Gibbon S.T."/>
            <person name="House C.H."/>
            <person name="Saltikov C."/>
            <person name="Lowe T.M."/>
            <person name="Richardson P."/>
        </authorList>
    </citation>
    <scope>NUCLEOTIDE SEQUENCE [LARGE SCALE GENOMIC DNA]</scope>
    <source>
        <strain evidence="1">JCM 11548</strain>
    </source>
</reference>
<name>A3MSJ0_PYRCJ</name>
<dbReference type="HOGENOM" id="CLU_1017875_0_0_2"/>
<proteinExistence type="predicted"/>
<dbReference type="AlphaFoldDB" id="A3MSJ0"/>
<dbReference type="EMBL" id="CP000561">
    <property type="protein sequence ID" value="ABO07607.1"/>
    <property type="molecule type" value="Genomic_DNA"/>
</dbReference>
<gene>
    <name evidence="1" type="ordered locus">Pcal_0170</name>
</gene>
<sequence>MFKIYITFAKMYVSSVLEAGVAGSRYLRLLLKQNEVKVDDALGKLYHLLAELGYFVKRGDKYRRTNKAPPPIPSKVLGAIFDDVIVPHLLGEGVRPSHETLFAATAIFQGLRARAAGKLGKMPLVLVAGWLPCGFSTEVAAATGADIVILDENWEVLALEEERVSILPLELERVLEPVSPSLFIAFEVGRLEDLALDKYGKFSAAVICHRGVDAKRAREVAEKVYKVRFLGALGLFADLLAEALGLGQVGECAGKIYYKDADLCIMDAT</sequence>
<evidence type="ECO:0000313" key="2">
    <source>
        <dbReference type="Proteomes" id="UP000001431"/>
    </source>
</evidence>
<dbReference type="eggNOG" id="arCOG03774">
    <property type="taxonomic scope" value="Archaea"/>
</dbReference>